<protein>
    <submittedName>
        <fullName evidence="4">Uncharacterized protein</fullName>
    </submittedName>
</protein>
<feature type="compositionally biased region" description="Polar residues" evidence="1">
    <location>
        <begin position="24"/>
        <end position="42"/>
    </location>
</feature>
<gene>
    <name evidence="4" type="ORF">CDV56_105070</name>
</gene>
<proteinExistence type="predicted"/>
<keyword evidence="5" id="KW-1185">Reference proteome</keyword>
<dbReference type="InterPro" id="IPR000210">
    <property type="entry name" value="BTB/POZ_dom"/>
</dbReference>
<feature type="domain" description="BTB" evidence="2">
    <location>
        <begin position="102"/>
        <end position="195"/>
    </location>
</feature>
<feature type="domain" description="Secreted protein CSS2 C-terminal" evidence="3">
    <location>
        <begin position="922"/>
        <end position="1046"/>
    </location>
</feature>
<dbReference type="Pfam" id="PF00651">
    <property type="entry name" value="BTB"/>
    <property type="match status" value="1"/>
</dbReference>
<name>A0A397HD51_ASPTH</name>
<organism evidence="4 5">
    <name type="scientific">Aspergillus thermomutatus</name>
    <name type="common">Neosartorya pseudofischeri</name>
    <dbReference type="NCBI Taxonomy" id="41047"/>
    <lineage>
        <taxon>Eukaryota</taxon>
        <taxon>Fungi</taxon>
        <taxon>Dikarya</taxon>
        <taxon>Ascomycota</taxon>
        <taxon>Pezizomycotina</taxon>
        <taxon>Eurotiomycetes</taxon>
        <taxon>Eurotiomycetidae</taxon>
        <taxon>Eurotiales</taxon>
        <taxon>Aspergillaceae</taxon>
        <taxon>Aspergillus</taxon>
        <taxon>Aspergillus subgen. Fumigati</taxon>
    </lineage>
</organism>
<dbReference type="InterPro" id="IPR046624">
    <property type="entry name" value="CSS2_C"/>
</dbReference>
<dbReference type="SUPFAM" id="SSF54695">
    <property type="entry name" value="POZ domain"/>
    <property type="match status" value="1"/>
</dbReference>
<feature type="region of interest" description="Disordered" evidence="1">
    <location>
        <begin position="21"/>
        <end position="42"/>
    </location>
</feature>
<dbReference type="VEuPathDB" id="FungiDB:CDV56_105070"/>
<dbReference type="Proteomes" id="UP000215305">
    <property type="component" value="Unassembled WGS sequence"/>
</dbReference>
<accession>A0A397HD51</accession>
<dbReference type="STRING" id="41047.A0A397HD51"/>
<dbReference type="OrthoDB" id="5275938at2759"/>
<reference evidence="4" key="1">
    <citation type="submission" date="2018-08" db="EMBL/GenBank/DDBJ databases">
        <title>Draft genome sequence of azole-resistant Aspergillus thermomutatus (Neosartorya pseudofischeri) strain HMR AF 39, isolated from a human nasal aspirate.</title>
        <authorList>
            <person name="Parent-Michaud M."/>
            <person name="Dufresne P.J."/>
            <person name="Fournier E."/>
            <person name="Martineau C."/>
            <person name="Moreira S."/>
            <person name="Perkins V."/>
            <person name="De Repentigny L."/>
            <person name="Dufresne S.F."/>
        </authorList>
    </citation>
    <scope>NUCLEOTIDE SEQUENCE [LARGE SCALE GENOMIC DNA]</scope>
    <source>
        <strain evidence="4">HMR AF 39</strain>
    </source>
</reference>
<evidence type="ECO:0000313" key="4">
    <source>
        <dbReference type="EMBL" id="RHZ59253.1"/>
    </source>
</evidence>
<dbReference type="CDD" id="cd18186">
    <property type="entry name" value="BTB_POZ_ZBTB_KLHL-like"/>
    <property type="match status" value="1"/>
</dbReference>
<dbReference type="GeneID" id="38127044"/>
<dbReference type="EMBL" id="NKHU02000062">
    <property type="protein sequence ID" value="RHZ59253.1"/>
    <property type="molecule type" value="Genomic_DNA"/>
</dbReference>
<dbReference type="PANTHER" id="PTHR47022:SF1">
    <property type="entry name" value="BTB AND MATH DOMAIN-CONTAINING PROTEIN 36-RELATED"/>
    <property type="match status" value="1"/>
</dbReference>
<comment type="caution">
    <text evidence="4">The sequence shown here is derived from an EMBL/GenBank/DDBJ whole genome shotgun (WGS) entry which is preliminary data.</text>
</comment>
<evidence type="ECO:0000259" key="3">
    <source>
        <dbReference type="Pfam" id="PF20521"/>
    </source>
</evidence>
<dbReference type="PANTHER" id="PTHR47022">
    <property type="entry name" value="BTB AND MATH DOMAIN-CONTAINING PROTEIN 36-RELATED"/>
    <property type="match status" value="1"/>
</dbReference>
<dbReference type="AlphaFoldDB" id="A0A397HD51"/>
<sequence>MDNDPYTLDPDGDVILLFPKVNKDSSPSQSAETSDQVIPLASPTTSLTIDASAPAPDAHTVHTEGSNIPISVPVTSANQNQSICEVNDASEGGNTESHPVRMRVSSRHLALASPVFKRMFSGDWNEAHEIRSEGATEIIMDIWDLDAMLIVMNIVHGYAPKVPRKVDLDTLAKIAVIIDYYQCPGVVEVFAEMWVNQLKGDMPQTVGNAVIQWICIAWVFRKPAEFLAATRVTLVESCGIMQTYDLPVPIKVATESINECRQQGIREAMAAIDLVIDGLSSSQHNACSFECSSILLGALIKFLRLFNLIFPDPTPPFDNLSIASLARSLSLVRFPICEPQWPALMDSHFEQHRCKLELLLDPIRRDLESKMNGLSPNPRSSQAQTLIIKYQHPISPAYAHSMTSMTKDYYELDPDGDAIFAFTTTGPDTANKFSDPKAVPQESTTPAQVLMSQWESSRLRLLGGRMKVSSKHLSLASPVFKKMLHGPWQEAQGLRVGEVGIEMDRQNIDAMLMLMKVIHGHWPDIPRTVSLETLAEITTLVDYYNCQKAIHHALQLWIRPLLAGIAKASSDDIEQGANPHDRFAHPPADYRRMFSGPWKESQSLAAGDRAEIEAECWDANAMLILMNIIHGRGRNVPRQVTLRTLSEIAALVDYYECHEVVDVMSGIWIDKLLKSMPSTYCKGIISWIFISWVFQRPSSFTSATEIAATQSQQRIDPGDLPIPQRILDKIEEHRRGGVKSALDMSYELITDLRDGRKHCSDVCDALRLGLLIKQLHAGGQLPPLPAVSVPNVSLEQLTSILYKTSTVRYCDSSGVEKFQPDRYSSRTEERHSLSLHGCSLDTLIQPILQDVWNRLRGFELWEFKDESRASGGNDSTAPFVCCLTTSSLASTWPSTIDGKPLPDKWFQISLNETSLDTRDIAELAERTPITVCERTVIAVGACVGIASYVVNFARNIATTIKDLSNGGNCNTMYGTFEGLKWTYHSTGRNCDTTAQHDTIAGAIKKYLSNVEHNNVCGTQCLRMDHGRTWDGWLKLGPVSSFNENAYCGPSLSFDSCLSGGNNDI</sequence>
<dbReference type="Gene3D" id="3.30.710.10">
    <property type="entry name" value="Potassium Channel Kv1.1, Chain A"/>
    <property type="match status" value="2"/>
</dbReference>
<evidence type="ECO:0000256" key="1">
    <source>
        <dbReference type="SAM" id="MobiDB-lite"/>
    </source>
</evidence>
<dbReference type="Pfam" id="PF20521">
    <property type="entry name" value="DUF6736"/>
    <property type="match status" value="1"/>
</dbReference>
<evidence type="ECO:0000313" key="5">
    <source>
        <dbReference type="Proteomes" id="UP000215305"/>
    </source>
</evidence>
<evidence type="ECO:0000259" key="2">
    <source>
        <dbReference type="Pfam" id="PF00651"/>
    </source>
</evidence>
<dbReference type="InterPro" id="IPR011333">
    <property type="entry name" value="SKP1/BTB/POZ_sf"/>
</dbReference>
<dbReference type="RefSeq" id="XP_026615666.1">
    <property type="nucleotide sequence ID" value="XM_026758689.1"/>
</dbReference>